<evidence type="ECO:0000259" key="5">
    <source>
        <dbReference type="PROSITE" id="PS50893"/>
    </source>
</evidence>
<reference evidence="6 7" key="1">
    <citation type="submission" date="2015-09" db="EMBL/GenBank/DDBJ databases">
        <title>Draft genome sequence of Alicyclobacillus ferrooxydans DSM 22381.</title>
        <authorList>
            <person name="Hemp J."/>
        </authorList>
    </citation>
    <scope>NUCLEOTIDE SEQUENCE [LARGE SCALE GENOMIC DNA]</scope>
    <source>
        <strain evidence="6 7">TC-34</strain>
    </source>
</reference>
<protein>
    <recommendedName>
        <fullName evidence="5">ABC transporter domain-containing protein</fullName>
    </recommendedName>
</protein>
<keyword evidence="7" id="KW-1185">Reference proteome</keyword>
<dbReference type="GO" id="GO:0005524">
    <property type="term" value="F:ATP binding"/>
    <property type="evidence" value="ECO:0007669"/>
    <property type="project" value="UniProtKB-KW"/>
</dbReference>
<dbReference type="Gene3D" id="3.40.50.300">
    <property type="entry name" value="P-loop containing nucleotide triphosphate hydrolases"/>
    <property type="match status" value="1"/>
</dbReference>
<gene>
    <name evidence="6" type="ORF">AN477_06110</name>
</gene>
<keyword evidence="4" id="KW-0067">ATP-binding</keyword>
<dbReference type="PATRIC" id="fig|471514.4.peg.4197"/>
<dbReference type="InterPro" id="IPR027417">
    <property type="entry name" value="P-loop_NTPase"/>
</dbReference>
<sequence>MCWPRRVHNDSPFWCVQGIIYGFLGPNGAGKSTLIQILTTLMLPTEGHVHVAGYDVVHHPNQVRSNIGVALQDTGVDPMLTGRELLQIQGRLFNLSRPEAKSRATSLLSQFGLEEAADKRIRTYSGGMRRRLDLALALVHQPPILFLDEPTTGLAPVNRTALWKLLQAVQKQTGVTVFLTTQYLEEADALCDNIGIIHQGQMIAEDSPQTLKRRLERDVIELEPAHTSDLNPLLQRIGSTYEAAQDRNVIRVFTPHGASAIGQVLADVSAIGVELAGLKVAPPTIDMCFLS</sequence>
<dbReference type="SUPFAM" id="SSF52540">
    <property type="entry name" value="P-loop containing nucleoside triphosphate hydrolases"/>
    <property type="match status" value="1"/>
</dbReference>
<dbReference type="Proteomes" id="UP000050482">
    <property type="component" value="Unassembled WGS sequence"/>
</dbReference>
<dbReference type="EMBL" id="LJCO01000030">
    <property type="protein sequence ID" value="KPV44571.1"/>
    <property type="molecule type" value="Genomic_DNA"/>
</dbReference>
<dbReference type="PROSITE" id="PS50893">
    <property type="entry name" value="ABC_TRANSPORTER_2"/>
    <property type="match status" value="1"/>
</dbReference>
<dbReference type="PANTHER" id="PTHR42711">
    <property type="entry name" value="ABC TRANSPORTER ATP-BINDING PROTEIN"/>
    <property type="match status" value="1"/>
</dbReference>
<dbReference type="InterPro" id="IPR017871">
    <property type="entry name" value="ABC_transporter-like_CS"/>
</dbReference>
<dbReference type="GO" id="GO:0016887">
    <property type="term" value="F:ATP hydrolysis activity"/>
    <property type="evidence" value="ECO:0007669"/>
    <property type="project" value="InterPro"/>
</dbReference>
<dbReference type="InterPro" id="IPR050763">
    <property type="entry name" value="ABC_transporter_ATP-binding"/>
</dbReference>
<dbReference type="InterPro" id="IPR003593">
    <property type="entry name" value="AAA+_ATPase"/>
</dbReference>
<comment type="caution">
    <text evidence="6">The sequence shown here is derived from an EMBL/GenBank/DDBJ whole genome shotgun (WGS) entry which is preliminary data.</text>
</comment>
<proteinExistence type="inferred from homology"/>
<keyword evidence="2" id="KW-0813">Transport</keyword>
<evidence type="ECO:0000256" key="3">
    <source>
        <dbReference type="ARBA" id="ARBA00022741"/>
    </source>
</evidence>
<name>A0A0P9CNY1_9BACL</name>
<accession>A0A0P9CNY1</accession>
<comment type="similarity">
    <text evidence="1">Belongs to the ABC transporter superfamily.</text>
</comment>
<organism evidence="6 7">
    <name type="scientific">Alicyclobacillus ferrooxydans</name>
    <dbReference type="NCBI Taxonomy" id="471514"/>
    <lineage>
        <taxon>Bacteria</taxon>
        <taxon>Bacillati</taxon>
        <taxon>Bacillota</taxon>
        <taxon>Bacilli</taxon>
        <taxon>Bacillales</taxon>
        <taxon>Alicyclobacillaceae</taxon>
        <taxon>Alicyclobacillus</taxon>
    </lineage>
</organism>
<dbReference type="Pfam" id="PF00005">
    <property type="entry name" value="ABC_tran"/>
    <property type="match status" value="1"/>
</dbReference>
<evidence type="ECO:0000313" key="7">
    <source>
        <dbReference type="Proteomes" id="UP000050482"/>
    </source>
</evidence>
<dbReference type="AlphaFoldDB" id="A0A0P9CNY1"/>
<evidence type="ECO:0000256" key="1">
    <source>
        <dbReference type="ARBA" id="ARBA00005417"/>
    </source>
</evidence>
<dbReference type="InterPro" id="IPR003439">
    <property type="entry name" value="ABC_transporter-like_ATP-bd"/>
</dbReference>
<dbReference type="PANTHER" id="PTHR42711:SF5">
    <property type="entry name" value="ABC TRANSPORTER ATP-BINDING PROTEIN NATA"/>
    <property type="match status" value="1"/>
</dbReference>
<evidence type="ECO:0000313" key="6">
    <source>
        <dbReference type="EMBL" id="KPV44571.1"/>
    </source>
</evidence>
<feature type="domain" description="ABC transporter" evidence="5">
    <location>
        <begin position="1"/>
        <end position="224"/>
    </location>
</feature>
<dbReference type="OrthoDB" id="2290519at2"/>
<dbReference type="PROSITE" id="PS00211">
    <property type="entry name" value="ABC_TRANSPORTER_1"/>
    <property type="match status" value="1"/>
</dbReference>
<dbReference type="STRING" id="471514.AN477_06110"/>
<evidence type="ECO:0000256" key="2">
    <source>
        <dbReference type="ARBA" id="ARBA00022448"/>
    </source>
</evidence>
<evidence type="ECO:0000256" key="4">
    <source>
        <dbReference type="ARBA" id="ARBA00022840"/>
    </source>
</evidence>
<dbReference type="SMART" id="SM00382">
    <property type="entry name" value="AAA"/>
    <property type="match status" value="1"/>
</dbReference>
<keyword evidence="3" id="KW-0547">Nucleotide-binding</keyword>